<gene>
    <name evidence="2" type="ORF">S12H4_56890</name>
</gene>
<protein>
    <recommendedName>
        <fullName evidence="1">Periplasmic binding protein domain-containing protein</fullName>
    </recommendedName>
</protein>
<name>X1VS26_9ZZZZ</name>
<dbReference type="InterPro" id="IPR028082">
    <property type="entry name" value="Peripla_BP_I"/>
</dbReference>
<evidence type="ECO:0000259" key="1">
    <source>
        <dbReference type="Pfam" id="PF13407"/>
    </source>
</evidence>
<dbReference type="EMBL" id="BARW01036700">
    <property type="protein sequence ID" value="GAJ19901.1"/>
    <property type="molecule type" value="Genomic_DNA"/>
</dbReference>
<evidence type="ECO:0000313" key="2">
    <source>
        <dbReference type="EMBL" id="GAJ19901.1"/>
    </source>
</evidence>
<dbReference type="Gene3D" id="3.40.50.2300">
    <property type="match status" value="2"/>
</dbReference>
<comment type="caution">
    <text evidence="2">The sequence shown here is derived from an EMBL/GenBank/DDBJ whole genome shotgun (WGS) entry which is preliminary data.</text>
</comment>
<reference evidence="2" key="1">
    <citation type="journal article" date="2014" name="Front. Microbiol.">
        <title>High frequency of phylogenetically diverse reductive dehalogenase-homologous genes in deep subseafloor sedimentary metagenomes.</title>
        <authorList>
            <person name="Kawai M."/>
            <person name="Futagami T."/>
            <person name="Toyoda A."/>
            <person name="Takaki Y."/>
            <person name="Nishi S."/>
            <person name="Hori S."/>
            <person name="Arai W."/>
            <person name="Tsubouchi T."/>
            <person name="Morono Y."/>
            <person name="Uchiyama I."/>
            <person name="Ito T."/>
            <person name="Fujiyama A."/>
            <person name="Inagaki F."/>
            <person name="Takami H."/>
        </authorList>
    </citation>
    <scope>NUCLEOTIDE SEQUENCE</scope>
    <source>
        <strain evidence="2">Expedition CK06-06</strain>
    </source>
</reference>
<sequence>VYQVAKYLQNTSREDISLVGYDLINPNIKYLNNGVIDFLISQKPHEQGYKALVTVFNKLKMNKKPSPEQLIPIDIICKENLCCYQV</sequence>
<feature type="non-terminal residue" evidence="2">
    <location>
        <position position="1"/>
    </location>
</feature>
<dbReference type="SUPFAM" id="SSF53822">
    <property type="entry name" value="Periplasmic binding protein-like I"/>
    <property type="match status" value="1"/>
</dbReference>
<feature type="domain" description="Periplasmic binding protein" evidence="1">
    <location>
        <begin position="3"/>
        <end position="60"/>
    </location>
</feature>
<dbReference type="Pfam" id="PF13407">
    <property type="entry name" value="Peripla_BP_4"/>
    <property type="match status" value="1"/>
</dbReference>
<dbReference type="AlphaFoldDB" id="X1VS26"/>
<dbReference type="InterPro" id="IPR025997">
    <property type="entry name" value="SBP_2_dom"/>
</dbReference>
<organism evidence="2">
    <name type="scientific">marine sediment metagenome</name>
    <dbReference type="NCBI Taxonomy" id="412755"/>
    <lineage>
        <taxon>unclassified sequences</taxon>
        <taxon>metagenomes</taxon>
        <taxon>ecological metagenomes</taxon>
    </lineage>
</organism>
<proteinExistence type="predicted"/>
<accession>X1VS26</accession>